<sequence>MNSLIPKDLMTAQNTTRIHDQHNPKLPRAVEAEQQVTVLLEKWVLPAARMGTSVQLNLARPDLTDEIAVVFHRLGYDVTVWEAGNTLTGVLDLNWPARPHEPLLGGRPPQPPGPIQRKDAPGPLARFFSNLFGKSTVGPR</sequence>
<dbReference type="EMBL" id="BMQM01000017">
    <property type="protein sequence ID" value="GGR62575.1"/>
    <property type="molecule type" value="Genomic_DNA"/>
</dbReference>
<evidence type="ECO:0000256" key="1">
    <source>
        <dbReference type="SAM" id="MobiDB-lite"/>
    </source>
</evidence>
<evidence type="ECO:0000313" key="3">
    <source>
        <dbReference type="Proteomes" id="UP000634308"/>
    </source>
</evidence>
<name>A0ABQ2RU78_9DEIO</name>
<dbReference type="RefSeq" id="WP_189065399.1">
    <property type="nucleotide sequence ID" value="NZ_BMQM01000017.1"/>
</dbReference>
<gene>
    <name evidence="2" type="ORF">GCM10008959_25750</name>
</gene>
<proteinExistence type="predicted"/>
<reference evidence="3" key="1">
    <citation type="journal article" date="2019" name="Int. J. Syst. Evol. Microbiol.">
        <title>The Global Catalogue of Microorganisms (GCM) 10K type strain sequencing project: providing services to taxonomists for standard genome sequencing and annotation.</title>
        <authorList>
            <consortium name="The Broad Institute Genomics Platform"/>
            <consortium name="The Broad Institute Genome Sequencing Center for Infectious Disease"/>
            <person name="Wu L."/>
            <person name="Ma J."/>
        </authorList>
    </citation>
    <scope>NUCLEOTIDE SEQUENCE [LARGE SCALE GENOMIC DNA]</scope>
    <source>
        <strain evidence="3">JCM 31404</strain>
    </source>
</reference>
<comment type="caution">
    <text evidence="2">The sequence shown here is derived from an EMBL/GenBank/DDBJ whole genome shotgun (WGS) entry which is preliminary data.</text>
</comment>
<dbReference type="Proteomes" id="UP000634308">
    <property type="component" value="Unassembled WGS sequence"/>
</dbReference>
<protein>
    <recommendedName>
        <fullName evidence="4">DUF2249 domain-containing protein</fullName>
    </recommendedName>
</protein>
<keyword evidence="3" id="KW-1185">Reference proteome</keyword>
<feature type="region of interest" description="Disordered" evidence="1">
    <location>
        <begin position="98"/>
        <end position="123"/>
    </location>
</feature>
<organism evidence="2 3">
    <name type="scientific">Deinococcus seoulensis</name>
    <dbReference type="NCBI Taxonomy" id="1837379"/>
    <lineage>
        <taxon>Bacteria</taxon>
        <taxon>Thermotogati</taxon>
        <taxon>Deinococcota</taxon>
        <taxon>Deinococci</taxon>
        <taxon>Deinococcales</taxon>
        <taxon>Deinococcaceae</taxon>
        <taxon>Deinococcus</taxon>
    </lineage>
</organism>
<evidence type="ECO:0008006" key="4">
    <source>
        <dbReference type="Google" id="ProtNLM"/>
    </source>
</evidence>
<accession>A0ABQ2RU78</accession>
<evidence type="ECO:0000313" key="2">
    <source>
        <dbReference type="EMBL" id="GGR62575.1"/>
    </source>
</evidence>